<dbReference type="GO" id="GO:0004222">
    <property type="term" value="F:metalloendopeptidase activity"/>
    <property type="evidence" value="ECO:0007669"/>
    <property type="project" value="TreeGrafter"/>
</dbReference>
<dbReference type="PANTHER" id="PTHR21666">
    <property type="entry name" value="PEPTIDASE-RELATED"/>
    <property type="match status" value="1"/>
</dbReference>
<dbReference type="CDD" id="cd12797">
    <property type="entry name" value="M23_peptidase"/>
    <property type="match status" value="1"/>
</dbReference>
<dbReference type="InterPro" id="IPR050570">
    <property type="entry name" value="Cell_wall_metabolism_enzyme"/>
</dbReference>
<organism evidence="2 3">
    <name type="scientific">Neolewinella aurantiaca</name>
    <dbReference type="NCBI Taxonomy" id="2602767"/>
    <lineage>
        <taxon>Bacteria</taxon>
        <taxon>Pseudomonadati</taxon>
        <taxon>Bacteroidota</taxon>
        <taxon>Saprospiria</taxon>
        <taxon>Saprospirales</taxon>
        <taxon>Lewinellaceae</taxon>
        <taxon>Neolewinella</taxon>
    </lineage>
</organism>
<feature type="domain" description="M23ase beta-sheet core" evidence="1">
    <location>
        <begin position="92"/>
        <end position="190"/>
    </location>
</feature>
<proteinExistence type="predicted"/>
<dbReference type="InterPro" id="IPR016047">
    <property type="entry name" value="M23ase_b-sheet_dom"/>
</dbReference>
<dbReference type="SUPFAM" id="SSF51261">
    <property type="entry name" value="Duplicated hybrid motif"/>
    <property type="match status" value="1"/>
</dbReference>
<dbReference type="Gene3D" id="2.70.70.10">
    <property type="entry name" value="Glucose Permease (Domain IIA)"/>
    <property type="match status" value="1"/>
</dbReference>
<protein>
    <submittedName>
        <fullName evidence="2">M23 family metallopeptidase</fullName>
    </submittedName>
</protein>
<dbReference type="PANTHER" id="PTHR21666:SF268">
    <property type="entry name" value="PEPTIDASE M23 DOMAIN-CONTAINING PROTEIN"/>
    <property type="match status" value="1"/>
</dbReference>
<dbReference type="AlphaFoldDB" id="A0A5C7F8J4"/>
<dbReference type="OrthoDB" id="9810477at2"/>
<sequence length="197" mass="21397">MFYKVLFLEILACAALVGIRVYSAMPETTLAVGETTVVLVPESDTKVTPALPTQQLKPVTSSVKSELTFPVQNYGPEAIISVFGDKRGKTRLHQGIDIKAPKGTPIIATTNGFIERIKEGGSGGKQIYLRGSKGRLFYYAHLDSWAVEEYEAVEAGDVLGTVGDTGNAKGTTPHLHFEIMLGKEKKAIDPIKFWLNA</sequence>
<dbReference type="EMBL" id="VOXD01000044">
    <property type="protein sequence ID" value="TXF85698.1"/>
    <property type="molecule type" value="Genomic_DNA"/>
</dbReference>
<dbReference type="RefSeq" id="WP_147932611.1">
    <property type="nucleotide sequence ID" value="NZ_VOXD01000044.1"/>
</dbReference>
<evidence type="ECO:0000313" key="2">
    <source>
        <dbReference type="EMBL" id="TXF85698.1"/>
    </source>
</evidence>
<gene>
    <name evidence="2" type="ORF">FUA23_20295</name>
</gene>
<evidence type="ECO:0000313" key="3">
    <source>
        <dbReference type="Proteomes" id="UP000321907"/>
    </source>
</evidence>
<evidence type="ECO:0000259" key="1">
    <source>
        <dbReference type="Pfam" id="PF01551"/>
    </source>
</evidence>
<accession>A0A5C7F8J4</accession>
<comment type="caution">
    <text evidence="2">The sequence shown here is derived from an EMBL/GenBank/DDBJ whole genome shotgun (WGS) entry which is preliminary data.</text>
</comment>
<reference evidence="2 3" key="1">
    <citation type="submission" date="2019-08" db="EMBL/GenBank/DDBJ databases">
        <title>Lewinella sp. strain SSH13 Genome sequencing and assembly.</title>
        <authorList>
            <person name="Kim I."/>
        </authorList>
    </citation>
    <scope>NUCLEOTIDE SEQUENCE [LARGE SCALE GENOMIC DNA]</scope>
    <source>
        <strain evidence="2 3">SSH13</strain>
    </source>
</reference>
<dbReference type="Pfam" id="PF01551">
    <property type="entry name" value="Peptidase_M23"/>
    <property type="match status" value="1"/>
</dbReference>
<name>A0A5C7F8J4_9BACT</name>
<keyword evidence="3" id="KW-1185">Reference proteome</keyword>
<dbReference type="Proteomes" id="UP000321907">
    <property type="component" value="Unassembled WGS sequence"/>
</dbReference>
<dbReference type="InterPro" id="IPR011055">
    <property type="entry name" value="Dup_hybrid_motif"/>
</dbReference>